<sequence length="127" mass="14052">MFDLDNFKNVNDKFGHGVGDQVLKAFANHVSAFLRDYDTFARLGGEEFALLLPATNADNAFIIAERIRQSTQLLSIDTDQGPVNITTSVGLIEADSQGADFEAVMHLADKSLYQAKRNGRNQTVCWQ</sequence>
<dbReference type="SUPFAM" id="SSF55073">
    <property type="entry name" value="Nucleotide cyclase"/>
    <property type="match status" value="1"/>
</dbReference>
<dbReference type="InterPro" id="IPR029787">
    <property type="entry name" value="Nucleotide_cyclase"/>
</dbReference>
<dbReference type="STRING" id="641665.GCA_002104455_03278"/>
<dbReference type="GO" id="GO:0052621">
    <property type="term" value="F:diguanylate cyclase activity"/>
    <property type="evidence" value="ECO:0007669"/>
    <property type="project" value="UniProtKB-EC"/>
</dbReference>
<dbReference type="Proteomes" id="UP000199297">
    <property type="component" value="Unassembled WGS sequence"/>
</dbReference>
<evidence type="ECO:0000313" key="5">
    <source>
        <dbReference type="Proteomes" id="UP000199297"/>
    </source>
</evidence>
<dbReference type="PROSITE" id="PS50887">
    <property type="entry name" value="GGDEF"/>
    <property type="match status" value="1"/>
</dbReference>
<dbReference type="CDD" id="cd01949">
    <property type="entry name" value="GGDEF"/>
    <property type="match status" value="1"/>
</dbReference>
<dbReference type="SMART" id="SM00267">
    <property type="entry name" value="GGDEF"/>
    <property type="match status" value="1"/>
</dbReference>
<dbReference type="InterPro" id="IPR000160">
    <property type="entry name" value="GGDEF_dom"/>
</dbReference>
<dbReference type="Pfam" id="PF00990">
    <property type="entry name" value="GGDEF"/>
    <property type="match status" value="1"/>
</dbReference>
<protein>
    <recommendedName>
        <fullName evidence="1">diguanylate cyclase</fullName>
        <ecNumber evidence="1">2.7.7.65</ecNumber>
    </recommendedName>
</protein>
<dbReference type="EC" id="2.7.7.65" evidence="1"/>
<dbReference type="EMBL" id="FOBI01000006">
    <property type="protein sequence ID" value="SEL13719.1"/>
    <property type="molecule type" value="Genomic_DNA"/>
</dbReference>
<dbReference type="InterPro" id="IPR050469">
    <property type="entry name" value="Diguanylate_Cyclase"/>
</dbReference>
<name>A0A1H7MRP3_9GAMM</name>
<proteinExistence type="predicted"/>
<evidence type="ECO:0000259" key="3">
    <source>
        <dbReference type="PROSITE" id="PS50887"/>
    </source>
</evidence>
<keyword evidence="5" id="KW-1185">Reference proteome</keyword>
<feature type="domain" description="GGDEF" evidence="3">
    <location>
        <begin position="1"/>
        <end position="127"/>
    </location>
</feature>
<evidence type="ECO:0000256" key="2">
    <source>
        <dbReference type="ARBA" id="ARBA00034247"/>
    </source>
</evidence>
<accession>A0A1H7MRP3</accession>
<dbReference type="InterPro" id="IPR043128">
    <property type="entry name" value="Rev_trsase/Diguanyl_cyclase"/>
</dbReference>
<evidence type="ECO:0000256" key="1">
    <source>
        <dbReference type="ARBA" id="ARBA00012528"/>
    </source>
</evidence>
<comment type="catalytic activity">
    <reaction evidence="2">
        <text>2 GTP = 3',3'-c-di-GMP + 2 diphosphate</text>
        <dbReference type="Rhea" id="RHEA:24898"/>
        <dbReference type="ChEBI" id="CHEBI:33019"/>
        <dbReference type="ChEBI" id="CHEBI:37565"/>
        <dbReference type="ChEBI" id="CHEBI:58805"/>
        <dbReference type="EC" id="2.7.7.65"/>
    </reaction>
</comment>
<dbReference type="PANTHER" id="PTHR45138:SF9">
    <property type="entry name" value="DIGUANYLATE CYCLASE DGCM-RELATED"/>
    <property type="match status" value="1"/>
</dbReference>
<dbReference type="NCBIfam" id="TIGR00254">
    <property type="entry name" value="GGDEF"/>
    <property type="match status" value="1"/>
</dbReference>
<gene>
    <name evidence="4" type="ORF">SAMN05216262_106102</name>
</gene>
<dbReference type="Gene3D" id="3.30.70.270">
    <property type="match status" value="1"/>
</dbReference>
<dbReference type="AlphaFoldDB" id="A0A1H7MRP3"/>
<dbReference type="PANTHER" id="PTHR45138">
    <property type="entry name" value="REGULATORY COMPONENTS OF SENSORY TRANSDUCTION SYSTEM"/>
    <property type="match status" value="1"/>
</dbReference>
<reference evidence="5" key="1">
    <citation type="submission" date="2016-10" db="EMBL/GenBank/DDBJ databases">
        <authorList>
            <person name="Varghese N."/>
            <person name="Submissions S."/>
        </authorList>
    </citation>
    <scope>NUCLEOTIDE SEQUENCE [LARGE SCALE GENOMIC DNA]</scope>
    <source>
        <strain evidence="5">CGMCC 1.9127</strain>
    </source>
</reference>
<organism evidence="4 5">
    <name type="scientific">Colwellia chukchiensis</name>
    <dbReference type="NCBI Taxonomy" id="641665"/>
    <lineage>
        <taxon>Bacteria</taxon>
        <taxon>Pseudomonadati</taxon>
        <taxon>Pseudomonadota</taxon>
        <taxon>Gammaproteobacteria</taxon>
        <taxon>Alteromonadales</taxon>
        <taxon>Colwelliaceae</taxon>
        <taxon>Colwellia</taxon>
    </lineage>
</organism>
<evidence type="ECO:0000313" key="4">
    <source>
        <dbReference type="EMBL" id="SEL13719.1"/>
    </source>
</evidence>